<keyword evidence="1" id="KW-1133">Transmembrane helix</keyword>
<reference evidence="2" key="2">
    <citation type="submission" date="2020-09" db="EMBL/GenBank/DDBJ databases">
        <authorList>
            <person name="Sun Q."/>
            <person name="Zhou Y."/>
        </authorList>
    </citation>
    <scope>NUCLEOTIDE SEQUENCE</scope>
    <source>
        <strain evidence="2">CGMCC 1.12360</strain>
    </source>
</reference>
<sequence>MKKIQVIDLSILQIFDRLCIFLSFGYILFFFLGDIEGTLAPFFSIGLIAISIYLAKVRNKVLYSAVGYALFSLLMIDIVVGNFDDITFKPSFIFIPFIIFLTVMIIEWNSNFLSGFLYGYWAVFIYEVVKNFGDVPILGFLEAAYSPDQFYYLITEHFGVIMLIGIIFTLIGKNQSFDFNGYWIEKVDYTFFLMSSGYFVMWVLSGFVMKYLFVLLVYGVLTHFNLQAKATGKSTTSAFTYGAVTFLLAYAICQLFQVESIILPIIVAIIVSLLILKLKISTSGVTFLLGVYWVLIFYQMWKAAPASWGEGLLMIFHLNSIQQLSQYVNLIGIALALFVFGNFMIQRQKKTAKK</sequence>
<organism evidence="2 3">
    <name type="scientific">Compostibacillus humi</name>
    <dbReference type="NCBI Taxonomy" id="1245525"/>
    <lineage>
        <taxon>Bacteria</taxon>
        <taxon>Bacillati</taxon>
        <taxon>Bacillota</taxon>
        <taxon>Bacilli</taxon>
        <taxon>Bacillales</taxon>
        <taxon>Bacillaceae</taxon>
        <taxon>Compostibacillus</taxon>
    </lineage>
</organism>
<accession>A0A8J3EJT0</accession>
<reference evidence="2" key="1">
    <citation type="journal article" date="2014" name="Int. J. Syst. Evol. Microbiol.">
        <title>Complete genome sequence of Corynebacterium casei LMG S-19264T (=DSM 44701T), isolated from a smear-ripened cheese.</title>
        <authorList>
            <consortium name="US DOE Joint Genome Institute (JGI-PGF)"/>
            <person name="Walter F."/>
            <person name="Albersmeier A."/>
            <person name="Kalinowski J."/>
            <person name="Ruckert C."/>
        </authorList>
    </citation>
    <scope>NUCLEOTIDE SEQUENCE</scope>
    <source>
        <strain evidence="2">CGMCC 1.12360</strain>
    </source>
</reference>
<dbReference type="EMBL" id="BMEV01000018">
    <property type="protein sequence ID" value="GGH74267.1"/>
    <property type="molecule type" value="Genomic_DNA"/>
</dbReference>
<feature type="transmembrane region" description="Helical" evidence="1">
    <location>
        <begin position="285"/>
        <end position="304"/>
    </location>
</feature>
<feature type="transmembrane region" description="Helical" evidence="1">
    <location>
        <begin position="208"/>
        <end position="226"/>
    </location>
</feature>
<feature type="transmembrane region" description="Helical" evidence="1">
    <location>
        <begin position="86"/>
        <end position="105"/>
    </location>
</feature>
<dbReference type="Proteomes" id="UP000602050">
    <property type="component" value="Unassembled WGS sequence"/>
</dbReference>
<gene>
    <name evidence="2" type="ORF">GCM10010978_12960</name>
</gene>
<feature type="transmembrane region" description="Helical" evidence="1">
    <location>
        <begin position="261"/>
        <end position="278"/>
    </location>
</feature>
<proteinExistence type="predicted"/>
<dbReference type="RefSeq" id="WP_188391572.1">
    <property type="nucleotide sequence ID" value="NZ_BMEV01000018.1"/>
</dbReference>
<keyword evidence="3" id="KW-1185">Reference proteome</keyword>
<feature type="transmembrane region" description="Helical" evidence="1">
    <location>
        <begin position="324"/>
        <end position="345"/>
    </location>
</feature>
<evidence type="ECO:0000313" key="3">
    <source>
        <dbReference type="Proteomes" id="UP000602050"/>
    </source>
</evidence>
<name>A0A8J3EJT0_9BACI</name>
<keyword evidence="1" id="KW-0812">Transmembrane</keyword>
<feature type="transmembrane region" description="Helical" evidence="1">
    <location>
        <begin position="62"/>
        <end position="80"/>
    </location>
</feature>
<feature type="transmembrane region" description="Helical" evidence="1">
    <location>
        <begin position="38"/>
        <end position="55"/>
    </location>
</feature>
<feature type="transmembrane region" description="Helical" evidence="1">
    <location>
        <begin position="238"/>
        <end position="255"/>
    </location>
</feature>
<feature type="transmembrane region" description="Helical" evidence="1">
    <location>
        <begin position="12"/>
        <end position="32"/>
    </location>
</feature>
<comment type="caution">
    <text evidence="2">The sequence shown here is derived from an EMBL/GenBank/DDBJ whole genome shotgun (WGS) entry which is preliminary data.</text>
</comment>
<feature type="transmembrane region" description="Helical" evidence="1">
    <location>
        <begin position="149"/>
        <end position="171"/>
    </location>
</feature>
<dbReference type="AlphaFoldDB" id="A0A8J3EJT0"/>
<protein>
    <submittedName>
        <fullName evidence="2">Uncharacterized protein</fullName>
    </submittedName>
</protein>
<evidence type="ECO:0000313" key="2">
    <source>
        <dbReference type="EMBL" id="GGH74267.1"/>
    </source>
</evidence>
<evidence type="ECO:0000256" key="1">
    <source>
        <dbReference type="SAM" id="Phobius"/>
    </source>
</evidence>
<keyword evidence="1" id="KW-0472">Membrane</keyword>